<gene>
    <name evidence="3" type="ORF">SAMN02910417_02164</name>
</gene>
<evidence type="ECO:0000313" key="3">
    <source>
        <dbReference type="EMBL" id="SDB28977.1"/>
    </source>
</evidence>
<organism evidence="3 4">
    <name type="scientific">Eubacterium oxidoreducens</name>
    <dbReference type="NCBI Taxonomy" id="1732"/>
    <lineage>
        <taxon>Bacteria</taxon>
        <taxon>Bacillati</taxon>
        <taxon>Bacillota</taxon>
        <taxon>Clostridia</taxon>
        <taxon>Eubacteriales</taxon>
        <taxon>Eubacteriaceae</taxon>
        <taxon>Eubacterium</taxon>
    </lineage>
</organism>
<feature type="region of interest" description="Disordered" evidence="2">
    <location>
        <begin position="446"/>
        <end position="582"/>
    </location>
</feature>
<evidence type="ECO:0000256" key="1">
    <source>
        <dbReference type="PROSITE-ProRule" id="PRU00339"/>
    </source>
</evidence>
<reference evidence="3 4" key="1">
    <citation type="submission" date="2016-10" db="EMBL/GenBank/DDBJ databases">
        <authorList>
            <person name="de Groot N.N."/>
        </authorList>
    </citation>
    <scope>NUCLEOTIDE SEQUENCE [LARGE SCALE GENOMIC DNA]</scope>
    <source>
        <strain evidence="3 4">DSM 3217</strain>
    </source>
</reference>
<evidence type="ECO:0000313" key="4">
    <source>
        <dbReference type="Proteomes" id="UP000199228"/>
    </source>
</evidence>
<dbReference type="Gene3D" id="1.25.40.10">
    <property type="entry name" value="Tetratricopeptide repeat domain"/>
    <property type="match status" value="1"/>
</dbReference>
<dbReference type="SUPFAM" id="SSF48452">
    <property type="entry name" value="TPR-like"/>
    <property type="match status" value="1"/>
</dbReference>
<accession>A0A1G6C7X1</accession>
<dbReference type="SUPFAM" id="SSF52540">
    <property type="entry name" value="P-loop containing nucleoside triphosphate hydrolases"/>
    <property type="match status" value="1"/>
</dbReference>
<feature type="repeat" description="TPR" evidence="1">
    <location>
        <begin position="40"/>
        <end position="73"/>
    </location>
</feature>
<dbReference type="STRING" id="1732.SAMN02910417_02164"/>
<name>A0A1G6C7X1_EUBOX</name>
<feature type="compositionally biased region" description="Basic and acidic residues" evidence="2">
    <location>
        <begin position="570"/>
        <end position="579"/>
    </location>
</feature>
<dbReference type="InterPro" id="IPR027417">
    <property type="entry name" value="P-loop_NTPase"/>
</dbReference>
<dbReference type="Gene3D" id="3.40.50.300">
    <property type="entry name" value="P-loop containing nucleotide triphosphate hydrolases"/>
    <property type="match status" value="1"/>
</dbReference>
<keyword evidence="4" id="KW-1185">Reference proteome</keyword>
<keyword evidence="1" id="KW-0802">TPR repeat</keyword>
<feature type="compositionally biased region" description="Acidic residues" evidence="2">
    <location>
        <begin position="493"/>
        <end position="510"/>
    </location>
</feature>
<proteinExistence type="predicted"/>
<feature type="compositionally biased region" description="Acidic residues" evidence="2">
    <location>
        <begin position="535"/>
        <end position="545"/>
    </location>
</feature>
<protein>
    <submittedName>
        <fullName evidence="3">Uncharacterized protein</fullName>
    </submittedName>
</protein>
<dbReference type="AlphaFoldDB" id="A0A1G6C7X1"/>
<dbReference type="Proteomes" id="UP000199228">
    <property type="component" value="Unassembled WGS sequence"/>
</dbReference>
<dbReference type="InterPro" id="IPR011990">
    <property type="entry name" value="TPR-like_helical_dom_sf"/>
</dbReference>
<sequence>MDKYEYKVKMQQIKSLINENDYTTAAEIADGINWKKVKNSNTLAHIGKVYEQVGRYDDSIELLLMAYDRSPIGRNIVYELTCVAIKAGQLESARNYYNEFLEIAPQDPMKFILRYHLAKALGASLQEQIGILEEYKELDYSEEWSYELAYLYHKAGMGDQCVEECDELELWFGDGIYVEKALELKMLYQPLTRHQEDKYRQLKQSRSGIVEVRPTDDLESGEIVNSPVKIPTVKTNPSKFNTVNLQAELARSMQEIMDAKEKEEVADTLNNVKKMAAEIPYLQVNPQVEEKAQRLSAMEEEAEIDGTLKNDFQELLAEDYDGQISMKVPEGNELERQITGQISIDDILAEWEKTKHAAEVAMENAKMRKLASAKQRALQETGNLMEKLQDVMPQIEASYQAEQGENEPESLKNKIEPTQEYIPEIDSSVPMPNLSLSNEEPAPYISTEEPEETFSQMEESKEPEQSVDEYQPEQSIEDEDEPINYFAVPQDTQEPETASDEIEFDLDDFEMGSGYTQQSTYEPEEEMPEAKEPEDSSEPEQVEQIEEAKEPDVKETGPAPAQDEDDSQEAMEKAEKEADGITDILKQELSGILSEGIGQLKKAGQGIEELLKKPENKLPDPTQKLPSLDQLIIDEAKKEQDKERKEAQLIADAIGDDDYLRKNITMPVIADLAEEDEMPQIAEPEDDFDEYDQEELTEEQKKTFSYFVPVSGMERQICQVLVGAAKRMRDADGTSASGNIIIQGYPGSGKTQMASNLLKALQQKTGRMIGRPGRIYADSLNQKDISKVFEKVRGGCLIIEKAGDLTSGTARVLAQLMEQDTGGLLVILEDTRLGIEDAMRLDPSFAKKFTEKISIPIFTSDELVTFARRYAKDEGYTIDEMGILALYNRIGNVQRIDQATTLTEVKDILDEAIENSEKSSFRKAFGNVFSKNKSEEGLKTLVEKDFEV</sequence>
<evidence type="ECO:0000256" key="2">
    <source>
        <dbReference type="SAM" id="MobiDB-lite"/>
    </source>
</evidence>
<dbReference type="EMBL" id="FMXR01000016">
    <property type="protein sequence ID" value="SDB28977.1"/>
    <property type="molecule type" value="Genomic_DNA"/>
</dbReference>
<feature type="compositionally biased region" description="Acidic residues" evidence="2">
    <location>
        <begin position="465"/>
        <end position="482"/>
    </location>
</feature>
<dbReference type="OrthoDB" id="9760891at2"/>
<dbReference type="PROSITE" id="PS50005">
    <property type="entry name" value="TPR"/>
    <property type="match status" value="1"/>
</dbReference>
<dbReference type="InterPro" id="IPR019734">
    <property type="entry name" value="TPR_rpt"/>
</dbReference>
<feature type="compositionally biased region" description="Basic and acidic residues" evidence="2">
    <location>
        <begin position="546"/>
        <end position="555"/>
    </location>
</feature>